<dbReference type="STRING" id="207949.RED65_06898"/>
<evidence type="ECO:0000313" key="2">
    <source>
        <dbReference type="EMBL" id="EAT12603.1"/>
    </source>
</evidence>
<dbReference type="HOGENOM" id="CLU_972558_0_0_6"/>
<reference evidence="2 3" key="1">
    <citation type="submission" date="2006-03" db="EMBL/GenBank/DDBJ databases">
        <authorList>
            <person name="Pinhassi J."/>
            <person name="Pedros-Alio C."/>
            <person name="Ferriera S."/>
            <person name="Johnson J."/>
            <person name="Kravitz S."/>
            <person name="Halpern A."/>
            <person name="Remington K."/>
            <person name="Beeson K."/>
            <person name="Tran B."/>
            <person name="Rogers Y.-H."/>
            <person name="Friedman R."/>
            <person name="Venter J.C."/>
        </authorList>
    </citation>
    <scope>NUCLEOTIDE SEQUENCE [LARGE SCALE GENOMIC DNA]</scope>
    <source>
        <strain evidence="2 3">RED65</strain>
    </source>
</reference>
<accession>Q1N2R6</accession>
<dbReference type="OrthoDB" id="6358750at2"/>
<keyword evidence="1" id="KW-0732">Signal</keyword>
<dbReference type="EMBL" id="AAQH01000006">
    <property type="protein sequence ID" value="EAT12603.1"/>
    <property type="molecule type" value="Genomic_DNA"/>
</dbReference>
<evidence type="ECO:0000256" key="1">
    <source>
        <dbReference type="SAM" id="SignalP"/>
    </source>
</evidence>
<dbReference type="AlphaFoldDB" id="Q1N2R6"/>
<feature type="chain" id="PRO_5004194793" evidence="1">
    <location>
        <begin position="22"/>
        <end position="269"/>
    </location>
</feature>
<organism evidence="2 3">
    <name type="scientific">Bermanella marisrubri</name>
    <dbReference type="NCBI Taxonomy" id="207949"/>
    <lineage>
        <taxon>Bacteria</taxon>
        <taxon>Pseudomonadati</taxon>
        <taxon>Pseudomonadota</taxon>
        <taxon>Gammaproteobacteria</taxon>
        <taxon>Oceanospirillales</taxon>
        <taxon>Oceanospirillaceae</taxon>
        <taxon>Bermanella</taxon>
    </lineage>
</organism>
<gene>
    <name evidence="2" type="ORF">RED65_06898</name>
</gene>
<keyword evidence="3" id="KW-1185">Reference proteome</keyword>
<name>Q1N2R6_9GAMM</name>
<sequence>MMDKYNLLTALLMGSVSLSHASLEPMTDDALDEMVGQAYIEMNSFDDTDGHQISRITFGQTVKIQANADELTLGNGGINGVGSADIGASDFSLGYVDITNQEIVPFVGTNPYIEWATDTNNNIVGFRMGFEEAQGIIQMDLSRFSGNINMRGTQTYLHNGFGTGTSVSNRGTHLGTNSTDCNSGLDCMSLASLQSLSIANPDGSGTAANDFFMSFQTLASKNWRLAGGSDQSATQGFFMNLPTDNTFSPSGTPGYTTEFIDRGVGRWHE</sequence>
<feature type="signal peptide" evidence="1">
    <location>
        <begin position="1"/>
        <end position="21"/>
    </location>
</feature>
<dbReference type="RefSeq" id="WP_007016204.1">
    <property type="nucleotide sequence ID" value="NZ_AAQH01000006.1"/>
</dbReference>
<dbReference type="Proteomes" id="UP000004263">
    <property type="component" value="Unassembled WGS sequence"/>
</dbReference>
<comment type="caution">
    <text evidence="2">The sequence shown here is derived from an EMBL/GenBank/DDBJ whole genome shotgun (WGS) entry which is preliminary data.</text>
</comment>
<proteinExistence type="predicted"/>
<protein>
    <submittedName>
        <fullName evidence="2">Uncharacterized protein</fullName>
    </submittedName>
</protein>
<evidence type="ECO:0000313" key="3">
    <source>
        <dbReference type="Proteomes" id="UP000004263"/>
    </source>
</evidence>